<dbReference type="GO" id="GO:0005125">
    <property type="term" value="F:cytokine activity"/>
    <property type="evidence" value="ECO:0007669"/>
    <property type="project" value="InterPro"/>
</dbReference>
<comment type="caution">
    <text evidence="2">The sequence shown here is derived from an EMBL/GenBank/DDBJ whole genome shotgun (WGS) entry which is preliminary data.</text>
</comment>
<organism evidence="2 3">
    <name type="scientific">Alligator mississippiensis</name>
    <name type="common">American alligator</name>
    <dbReference type="NCBI Taxonomy" id="8496"/>
    <lineage>
        <taxon>Eukaryota</taxon>
        <taxon>Metazoa</taxon>
        <taxon>Chordata</taxon>
        <taxon>Craniata</taxon>
        <taxon>Vertebrata</taxon>
        <taxon>Euteleostomi</taxon>
        <taxon>Archelosauria</taxon>
        <taxon>Archosauria</taxon>
        <taxon>Crocodylia</taxon>
        <taxon>Alligatoridae</taxon>
        <taxon>Alligatorinae</taxon>
        <taxon>Alligator</taxon>
    </lineage>
</organism>
<evidence type="ECO:0000313" key="3">
    <source>
        <dbReference type="Proteomes" id="UP000050525"/>
    </source>
</evidence>
<feature type="transmembrane region" description="Helical" evidence="1">
    <location>
        <begin position="6"/>
        <end position="23"/>
    </location>
</feature>
<dbReference type="InterPro" id="IPR038329">
    <property type="entry name" value="TSLP_sf"/>
</dbReference>
<dbReference type="AlphaFoldDB" id="A0A151PJ22"/>
<dbReference type="EMBL" id="AKHW03000179">
    <property type="protein sequence ID" value="KYO48795.1"/>
    <property type="molecule type" value="Genomic_DNA"/>
</dbReference>
<sequence>MDNHQAVFYRLVVWLQFLHFILVSGHNFSICKHGEIKDKYMFILMPDLDTYPGKKDQDYHDCEVGLTDRDHIVSAYQNENLLRCIHNVTRRCICTQYKHIWQDTRALLNENCKSYDPLQDTGCLKPVARKRRASGSCNKELAELRSLWRSYMNLEDTVP</sequence>
<keyword evidence="1" id="KW-0472">Membrane</keyword>
<evidence type="ECO:0000313" key="2">
    <source>
        <dbReference type="EMBL" id="KYO48795.1"/>
    </source>
</evidence>
<gene>
    <name evidence="2" type="ORF">Y1Q_0004157</name>
</gene>
<evidence type="ECO:0000256" key="1">
    <source>
        <dbReference type="SAM" id="Phobius"/>
    </source>
</evidence>
<name>A0A151PJ22_ALLMI</name>
<accession>A0A151PJ22</accession>
<keyword evidence="3" id="KW-1185">Reference proteome</keyword>
<dbReference type="InterPro" id="IPR029189">
    <property type="entry name" value="TSLP"/>
</dbReference>
<keyword evidence="1" id="KW-1133">Transmembrane helix</keyword>
<dbReference type="Pfam" id="PF15216">
    <property type="entry name" value="TSLP"/>
    <property type="match status" value="1"/>
</dbReference>
<dbReference type="Proteomes" id="UP000050525">
    <property type="component" value="Unassembled WGS sequence"/>
</dbReference>
<proteinExistence type="predicted"/>
<protein>
    <submittedName>
        <fullName evidence="2">Uncharacterized protein</fullName>
    </submittedName>
</protein>
<reference evidence="2 3" key="1">
    <citation type="journal article" date="2012" name="Genome Biol.">
        <title>Sequencing three crocodilian genomes to illuminate the evolution of archosaurs and amniotes.</title>
        <authorList>
            <person name="St John J.A."/>
            <person name="Braun E.L."/>
            <person name="Isberg S.R."/>
            <person name="Miles L.G."/>
            <person name="Chong A.Y."/>
            <person name="Gongora J."/>
            <person name="Dalzell P."/>
            <person name="Moran C."/>
            <person name="Bed'hom B."/>
            <person name="Abzhanov A."/>
            <person name="Burgess S.C."/>
            <person name="Cooksey A.M."/>
            <person name="Castoe T.A."/>
            <person name="Crawford N.G."/>
            <person name="Densmore L.D."/>
            <person name="Drew J.C."/>
            <person name="Edwards S.V."/>
            <person name="Faircloth B.C."/>
            <person name="Fujita M.K."/>
            <person name="Greenwold M.J."/>
            <person name="Hoffmann F.G."/>
            <person name="Howard J.M."/>
            <person name="Iguchi T."/>
            <person name="Janes D.E."/>
            <person name="Khan S.Y."/>
            <person name="Kohno S."/>
            <person name="de Koning A.J."/>
            <person name="Lance S.L."/>
            <person name="McCarthy F.M."/>
            <person name="McCormack J.E."/>
            <person name="Merchant M.E."/>
            <person name="Peterson D.G."/>
            <person name="Pollock D.D."/>
            <person name="Pourmand N."/>
            <person name="Raney B.J."/>
            <person name="Roessler K.A."/>
            <person name="Sanford J.R."/>
            <person name="Sawyer R.H."/>
            <person name="Schmidt C.J."/>
            <person name="Triplett E.W."/>
            <person name="Tuberville T.D."/>
            <person name="Venegas-Anaya M."/>
            <person name="Howard J.T."/>
            <person name="Jarvis E.D."/>
            <person name="Guillette L.J.Jr."/>
            <person name="Glenn T.C."/>
            <person name="Green R.E."/>
            <person name="Ray D.A."/>
        </authorList>
    </citation>
    <scope>NUCLEOTIDE SEQUENCE [LARGE SCALE GENOMIC DNA]</scope>
    <source>
        <strain evidence="2">KSC_2009_1</strain>
    </source>
</reference>
<keyword evidence="1" id="KW-0812">Transmembrane</keyword>
<dbReference type="Gene3D" id="1.20.1250.90">
    <property type="entry name" value="Thymic stromal lymphopoietin"/>
    <property type="match status" value="1"/>
</dbReference>